<dbReference type="InterPro" id="IPR001610">
    <property type="entry name" value="PAC"/>
</dbReference>
<dbReference type="Pfam" id="PF08448">
    <property type="entry name" value="PAS_4"/>
    <property type="match status" value="1"/>
</dbReference>
<evidence type="ECO:0000256" key="1">
    <source>
        <dbReference type="ARBA" id="ARBA00000085"/>
    </source>
</evidence>
<dbReference type="InterPro" id="IPR036097">
    <property type="entry name" value="HisK_dim/P_sf"/>
</dbReference>
<dbReference type="InterPro" id="IPR001789">
    <property type="entry name" value="Sig_transdc_resp-reg_receiver"/>
</dbReference>
<keyword evidence="5" id="KW-0808">Transferase</keyword>
<evidence type="ECO:0000256" key="8">
    <source>
        <dbReference type="PROSITE-ProRule" id="PRU00169"/>
    </source>
</evidence>
<dbReference type="SUPFAM" id="SSF55874">
    <property type="entry name" value="ATPase domain of HSP90 chaperone/DNA topoisomerase II/histidine kinase"/>
    <property type="match status" value="1"/>
</dbReference>
<sequence length="648" mass="70204">MQDSRVSVVLIDDSVDVRTLVRLRLEASGAFDVVGEGADGTDAVELLLVHEPDLVLLDVSTPVMDGLETLSAVLAIRPETHVVMFTGFGGADLVAKVRELGALDLVEKSIPLDQLPDRLLQVLHEAVHAPDGEPGPAPAPASPPRALRLVEDPDHEVMDLAAVEQEVLDEHVEGFRALFERAAIGMATLTVDATIVRANAALARLMSCEPADLVGVDYGRLAGGQGHVLDHRLESLRLSDGAVATFEHPLPVAPGAGAARTALVTLVPIRDSHGQVLYVFAQVQDITAQRTAETELHRSEERFRLLVDVVEEYAIYMLDTDGVVLSWNAGARRIKGYQARDVVGRHFRIFYPVEDQLTGHPERNLEAALEHGSYAEEGWRVRQDGTRFWASVVITAMRDDRGTHVGFTKVTRDQTEQRENAEQRSEAMAEQSRLLALTAHELRNPVAVIDGSAHALMDATSLTPAERGQLLRGIRSSADRLRRFATDLATTSQIQGAGMHFRRRTFSLTDLVHATAARRRSAIPSVHVDVDAPEEVVVHADEVRLGQALDNLVDNAVRHGAGPVRLAVRAEGEQVAVEVTDGGDGVPAELVPRLYDRFATAGPSSGTGLGLYLVREIAARHDGEVAYTAPGEGRPTTFTVRIPLPADT</sequence>
<keyword evidence="6" id="KW-0418">Kinase</keyword>
<dbReference type="SMART" id="SM00086">
    <property type="entry name" value="PAC"/>
    <property type="match status" value="2"/>
</dbReference>
<dbReference type="InterPro" id="IPR003594">
    <property type="entry name" value="HATPase_dom"/>
</dbReference>
<dbReference type="NCBIfam" id="TIGR00229">
    <property type="entry name" value="sensory_box"/>
    <property type="match status" value="2"/>
</dbReference>
<dbReference type="PRINTS" id="PR00344">
    <property type="entry name" value="BCTRLSENSOR"/>
</dbReference>
<dbReference type="SUPFAM" id="SSF52172">
    <property type="entry name" value="CheY-like"/>
    <property type="match status" value="1"/>
</dbReference>
<evidence type="ECO:0000259" key="10">
    <source>
        <dbReference type="PROSITE" id="PS50110"/>
    </source>
</evidence>
<evidence type="ECO:0000256" key="6">
    <source>
        <dbReference type="ARBA" id="ARBA00022777"/>
    </source>
</evidence>
<dbReference type="CDD" id="cd00130">
    <property type="entry name" value="PAS"/>
    <property type="match status" value="1"/>
</dbReference>
<keyword evidence="14" id="KW-1185">Reference proteome</keyword>
<dbReference type="Gene3D" id="3.30.450.20">
    <property type="entry name" value="PAS domain"/>
    <property type="match status" value="2"/>
</dbReference>
<dbReference type="Pfam" id="PF00072">
    <property type="entry name" value="Response_reg"/>
    <property type="match status" value="1"/>
</dbReference>
<feature type="domain" description="PAC" evidence="12">
    <location>
        <begin position="374"/>
        <end position="426"/>
    </location>
</feature>
<dbReference type="InterPro" id="IPR004358">
    <property type="entry name" value="Sig_transdc_His_kin-like_C"/>
</dbReference>
<comment type="subcellular location">
    <subcellularLocation>
        <location evidence="2">Cell membrane</location>
    </subcellularLocation>
</comment>
<dbReference type="SMART" id="SM00387">
    <property type="entry name" value="HATPase_c"/>
    <property type="match status" value="1"/>
</dbReference>
<evidence type="ECO:0000256" key="2">
    <source>
        <dbReference type="ARBA" id="ARBA00004236"/>
    </source>
</evidence>
<evidence type="ECO:0000313" key="14">
    <source>
        <dbReference type="Proteomes" id="UP001589698"/>
    </source>
</evidence>
<evidence type="ECO:0000259" key="12">
    <source>
        <dbReference type="PROSITE" id="PS50113"/>
    </source>
</evidence>
<dbReference type="InterPro" id="IPR036890">
    <property type="entry name" value="HATPase_C_sf"/>
</dbReference>
<organism evidence="13 14">
    <name type="scientific">Nocardioides zeicaulis</name>
    <dbReference type="NCBI Taxonomy" id="1776857"/>
    <lineage>
        <taxon>Bacteria</taxon>
        <taxon>Bacillati</taxon>
        <taxon>Actinomycetota</taxon>
        <taxon>Actinomycetes</taxon>
        <taxon>Propionibacteriales</taxon>
        <taxon>Nocardioidaceae</taxon>
        <taxon>Nocardioides</taxon>
    </lineage>
</organism>
<evidence type="ECO:0000256" key="7">
    <source>
        <dbReference type="ARBA" id="ARBA00023012"/>
    </source>
</evidence>
<feature type="domain" description="Histidine kinase" evidence="9">
    <location>
        <begin position="437"/>
        <end position="646"/>
    </location>
</feature>
<dbReference type="InterPro" id="IPR000700">
    <property type="entry name" value="PAS-assoc_C"/>
</dbReference>
<dbReference type="SUPFAM" id="SSF55785">
    <property type="entry name" value="PYP-like sensor domain (PAS domain)"/>
    <property type="match status" value="2"/>
</dbReference>
<evidence type="ECO:0000259" key="9">
    <source>
        <dbReference type="PROSITE" id="PS50109"/>
    </source>
</evidence>
<reference evidence="13 14" key="1">
    <citation type="submission" date="2024-09" db="EMBL/GenBank/DDBJ databases">
        <authorList>
            <person name="Sun Q."/>
            <person name="Mori K."/>
        </authorList>
    </citation>
    <scope>NUCLEOTIDE SEQUENCE [LARGE SCALE GENOMIC DNA]</scope>
    <source>
        <strain evidence="13 14">CCM 8654</strain>
    </source>
</reference>
<dbReference type="Pfam" id="PF00512">
    <property type="entry name" value="HisKA"/>
    <property type="match status" value="1"/>
</dbReference>
<feature type="domain" description="PAC" evidence="12">
    <location>
        <begin position="244"/>
        <end position="298"/>
    </location>
</feature>
<dbReference type="SMART" id="SM00448">
    <property type="entry name" value="REC"/>
    <property type="match status" value="1"/>
</dbReference>
<dbReference type="PANTHER" id="PTHR43047:SF72">
    <property type="entry name" value="OSMOSENSING HISTIDINE PROTEIN KINASE SLN1"/>
    <property type="match status" value="1"/>
</dbReference>
<protein>
    <recommendedName>
        <fullName evidence="3">histidine kinase</fullName>
        <ecNumber evidence="3">2.7.13.3</ecNumber>
    </recommendedName>
</protein>
<dbReference type="InterPro" id="IPR035965">
    <property type="entry name" value="PAS-like_dom_sf"/>
</dbReference>
<dbReference type="Proteomes" id="UP001589698">
    <property type="component" value="Unassembled WGS sequence"/>
</dbReference>
<dbReference type="RefSeq" id="WP_378520428.1">
    <property type="nucleotide sequence ID" value="NZ_CBCSDI010000018.1"/>
</dbReference>
<dbReference type="SMART" id="SM00388">
    <property type="entry name" value="HisKA"/>
    <property type="match status" value="1"/>
</dbReference>
<dbReference type="InterPro" id="IPR013656">
    <property type="entry name" value="PAS_4"/>
</dbReference>
<comment type="caution">
    <text evidence="13">The sequence shown here is derived from an EMBL/GenBank/DDBJ whole genome shotgun (WGS) entry which is preliminary data.</text>
</comment>
<dbReference type="Gene3D" id="3.30.565.10">
    <property type="entry name" value="Histidine kinase-like ATPase, C-terminal domain"/>
    <property type="match status" value="1"/>
</dbReference>
<dbReference type="PROSITE" id="PS50109">
    <property type="entry name" value="HIS_KIN"/>
    <property type="match status" value="1"/>
</dbReference>
<evidence type="ECO:0000256" key="3">
    <source>
        <dbReference type="ARBA" id="ARBA00012438"/>
    </source>
</evidence>
<dbReference type="EC" id="2.7.13.3" evidence="3"/>
<dbReference type="Pfam" id="PF02518">
    <property type="entry name" value="HATPase_c"/>
    <property type="match status" value="1"/>
</dbReference>
<evidence type="ECO:0000313" key="13">
    <source>
        <dbReference type="EMBL" id="MFC0224649.1"/>
    </source>
</evidence>
<dbReference type="EMBL" id="JBHLXH010000003">
    <property type="protein sequence ID" value="MFC0224649.1"/>
    <property type="molecule type" value="Genomic_DNA"/>
</dbReference>
<feature type="modified residue" description="4-aspartylphosphate" evidence="8">
    <location>
        <position position="58"/>
    </location>
</feature>
<evidence type="ECO:0000256" key="4">
    <source>
        <dbReference type="ARBA" id="ARBA00022553"/>
    </source>
</evidence>
<feature type="domain" description="Response regulatory" evidence="10">
    <location>
        <begin position="7"/>
        <end position="123"/>
    </location>
</feature>
<dbReference type="PROSITE" id="PS50113">
    <property type="entry name" value="PAC"/>
    <property type="match status" value="2"/>
</dbReference>
<gene>
    <name evidence="13" type="ORF">ACFFJG_19330</name>
</gene>
<dbReference type="SMART" id="SM00091">
    <property type="entry name" value="PAS"/>
    <property type="match status" value="2"/>
</dbReference>
<dbReference type="CDD" id="cd00082">
    <property type="entry name" value="HisKA"/>
    <property type="match status" value="1"/>
</dbReference>
<dbReference type="PANTHER" id="PTHR43047">
    <property type="entry name" value="TWO-COMPONENT HISTIDINE PROTEIN KINASE"/>
    <property type="match status" value="1"/>
</dbReference>
<keyword evidence="4 8" id="KW-0597">Phosphoprotein</keyword>
<feature type="domain" description="PAS" evidence="11">
    <location>
        <begin position="299"/>
        <end position="372"/>
    </location>
</feature>
<name>A0ABV6E6L8_9ACTN</name>
<dbReference type="InterPro" id="IPR000014">
    <property type="entry name" value="PAS"/>
</dbReference>
<dbReference type="Gene3D" id="3.40.50.2300">
    <property type="match status" value="1"/>
</dbReference>
<dbReference type="PROSITE" id="PS50110">
    <property type="entry name" value="RESPONSE_REGULATORY"/>
    <property type="match status" value="1"/>
</dbReference>
<dbReference type="SUPFAM" id="SSF47384">
    <property type="entry name" value="Homodimeric domain of signal transducing histidine kinase"/>
    <property type="match status" value="1"/>
</dbReference>
<dbReference type="Gene3D" id="1.10.287.130">
    <property type="match status" value="1"/>
</dbReference>
<dbReference type="InterPro" id="IPR005467">
    <property type="entry name" value="His_kinase_dom"/>
</dbReference>
<dbReference type="Pfam" id="PF13426">
    <property type="entry name" value="PAS_9"/>
    <property type="match status" value="1"/>
</dbReference>
<accession>A0ABV6E6L8</accession>
<dbReference type="PROSITE" id="PS50112">
    <property type="entry name" value="PAS"/>
    <property type="match status" value="1"/>
</dbReference>
<comment type="catalytic activity">
    <reaction evidence="1">
        <text>ATP + protein L-histidine = ADP + protein N-phospho-L-histidine.</text>
        <dbReference type="EC" id="2.7.13.3"/>
    </reaction>
</comment>
<dbReference type="InterPro" id="IPR011006">
    <property type="entry name" value="CheY-like_superfamily"/>
</dbReference>
<proteinExistence type="predicted"/>
<evidence type="ECO:0000256" key="5">
    <source>
        <dbReference type="ARBA" id="ARBA00022679"/>
    </source>
</evidence>
<keyword evidence="7" id="KW-0902">Two-component regulatory system</keyword>
<evidence type="ECO:0000259" key="11">
    <source>
        <dbReference type="PROSITE" id="PS50112"/>
    </source>
</evidence>
<dbReference type="InterPro" id="IPR003661">
    <property type="entry name" value="HisK_dim/P_dom"/>
</dbReference>